<dbReference type="AlphaFoldDB" id="A0A7W3LT17"/>
<dbReference type="Proteomes" id="UP000572680">
    <property type="component" value="Unassembled WGS sequence"/>
</dbReference>
<gene>
    <name evidence="3" type="ORF">HNR61_005355</name>
</gene>
<proteinExistence type="predicted"/>
<dbReference type="EMBL" id="JACJIA010000007">
    <property type="protein sequence ID" value="MBA8953702.1"/>
    <property type="molecule type" value="Genomic_DNA"/>
</dbReference>
<evidence type="ECO:0000313" key="3">
    <source>
        <dbReference type="EMBL" id="MBA8953702.1"/>
    </source>
</evidence>
<evidence type="ECO:0000256" key="1">
    <source>
        <dbReference type="SAM" id="MobiDB-lite"/>
    </source>
</evidence>
<evidence type="ECO:0000313" key="4">
    <source>
        <dbReference type="Proteomes" id="UP000572680"/>
    </source>
</evidence>
<reference evidence="3 4" key="1">
    <citation type="submission" date="2020-08" db="EMBL/GenBank/DDBJ databases">
        <title>Genomic Encyclopedia of Type Strains, Phase IV (KMG-IV): sequencing the most valuable type-strain genomes for metagenomic binning, comparative biology and taxonomic classification.</title>
        <authorList>
            <person name="Goeker M."/>
        </authorList>
    </citation>
    <scope>NUCLEOTIDE SEQUENCE [LARGE SCALE GENOMIC DNA]</scope>
    <source>
        <strain evidence="3 4">DSM 44197</strain>
    </source>
</reference>
<organism evidence="3 4">
    <name type="scientific">Actinomadura namibiensis</name>
    <dbReference type="NCBI Taxonomy" id="182080"/>
    <lineage>
        <taxon>Bacteria</taxon>
        <taxon>Bacillati</taxon>
        <taxon>Actinomycetota</taxon>
        <taxon>Actinomycetes</taxon>
        <taxon>Streptosporangiales</taxon>
        <taxon>Thermomonosporaceae</taxon>
        <taxon>Actinomadura</taxon>
    </lineage>
</organism>
<name>A0A7W3LT17_ACTNM</name>
<feature type="domain" description="DUF397" evidence="2">
    <location>
        <begin position="9"/>
        <end position="61"/>
    </location>
</feature>
<dbReference type="RefSeq" id="WP_312898105.1">
    <property type="nucleotide sequence ID" value="NZ_BAAALP010000056.1"/>
</dbReference>
<dbReference type="Pfam" id="PF04149">
    <property type="entry name" value="DUF397"/>
    <property type="match status" value="1"/>
</dbReference>
<protein>
    <recommendedName>
        <fullName evidence="2">DUF397 domain-containing protein</fullName>
    </recommendedName>
</protein>
<keyword evidence="4" id="KW-1185">Reference proteome</keyword>
<sequence>MEATENELMWRKSSRSGSNGGDCVEAASTPDAVAIRDSKSPGDGPLLINREEARALSERIKVL</sequence>
<evidence type="ECO:0000259" key="2">
    <source>
        <dbReference type="Pfam" id="PF04149"/>
    </source>
</evidence>
<accession>A0A7W3LT17</accession>
<comment type="caution">
    <text evidence="3">The sequence shown here is derived from an EMBL/GenBank/DDBJ whole genome shotgun (WGS) entry which is preliminary data.</text>
</comment>
<dbReference type="InterPro" id="IPR007278">
    <property type="entry name" value="DUF397"/>
</dbReference>
<feature type="region of interest" description="Disordered" evidence="1">
    <location>
        <begin position="1"/>
        <end position="25"/>
    </location>
</feature>